<reference evidence="1" key="2">
    <citation type="journal article" date="2015" name="Fish Shellfish Immunol.">
        <title>Early steps in the European eel (Anguilla anguilla)-Vibrio vulnificus interaction in the gills: Role of the RtxA13 toxin.</title>
        <authorList>
            <person name="Callol A."/>
            <person name="Pajuelo D."/>
            <person name="Ebbesson L."/>
            <person name="Teles M."/>
            <person name="MacKenzie S."/>
            <person name="Amaro C."/>
        </authorList>
    </citation>
    <scope>NUCLEOTIDE SEQUENCE</scope>
</reference>
<accession>A0A0E9V9B2</accession>
<dbReference type="EMBL" id="GBXM01034794">
    <property type="protein sequence ID" value="JAH73783.1"/>
    <property type="molecule type" value="Transcribed_RNA"/>
</dbReference>
<name>A0A0E9V9B2_ANGAN</name>
<proteinExistence type="predicted"/>
<sequence length="55" mass="6201">MHVKIHTFLQPILRRICPSELHNLYGPKPSHSKKKATIARTTGCHIGEKTALNAR</sequence>
<protein>
    <submittedName>
        <fullName evidence="1">Uncharacterized protein</fullName>
    </submittedName>
</protein>
<reference evidence="1" key="1">
    <citation type="submission" date="2014-11" db="EMBL/GenBank/DDBJ databases">
        <authorList>
            <person name="Amaro Gonzalez C."/>
        </authorList>
    </citation>
    <scope>NUCLEOTIDE SEQUENCE</scope>
</reference>
<organism evidence="1">
    <name type="scientific">Anguilla anguilla</name>
    <name type="common">European freshwater eel</name>
    <name type="synonym">Muraena anguilla</name>
    <dbReference type="NCBI Taxonomy" id="7936"/>
    <lineage>
        <taxon>Eukaryota</taxon>
        <taxon>Metazoa</taxon>
        <taxon>Chordata</taxon>
        <taxon>Craniata</taxon>
        <taxon>Vertebrata</taxon>
        <taxon>Euteleostomi</taxon>
        <taxon>Actinopterygii</taxon>
        <taxon>Neopterygii</taxon>
        <taxon>Teleostei</taxon>
        <taxon>Anguilliformes</taxon>
        <taxon>Anguillidae</taxon>
        <taxon>Anguilla</taxon>
    </lineage>
</organism>
<dbReference type="AlphaFoldDB" id="A0A0E9V9B2"/>
<evidence type="ECO:0000313" key="1">
    <source>
        <dbReference type="EMBL" id="JAH73783.1"/>
    </source>
</evidence>